<dbReference type="RefSeq" id="WP_073341846.1">
    <property type="nucleotide sequence ID" value="NZ_FQVH01000005.1"/>
</dbReference>
<sequence>MRKDCCSFIGNSTTAAAISDKLSVDWLCIPSLSKFPLFASTIDSKVGGNITLDIGEEYTPVYQKYLNPYNVLETVCKTSTLRVASIDYIIENKRALIRDLEIENISPTVARFTPKIKVNPTLVNGHSVVVKNLNDLIIVSDEKLCFIIGASKAFKDIMLNPGQAYKVKIIVAFGESYVEAQCNFSDVMNFDVSKDLNWCNRSMSLNGPESVIPTCYAMK</sequence>
<name>A0A1M4W1J4_9THEO</name>
<proteinExistence type="predicted"/>
<reference evidence="2 3" key="1">
    <citation type="submission" date="2016-11" db="EMBL/GenBank/DDBJ databases">
        <authorList>
            <person name="Jaros S."/>
            <person name="Januszkiewicz K."/>
            <person name="Wedrychowicz H."/>
        </authorList>
    </citation>
    <scope>NUCLEOTIDE SEQUENCE [LARGE SCALE GENOMIC DNA]</scope>
    <source>
        <strain evidence="2 3">DSM 17918</strain>
    </source>
</reference>
<dbReference type="Pfam" id="PF19291">
    <property type="entry name" value="TREH_N"/>
    <property type="match status" value="1"/>
</dbReference>
<evidence type="ECO:0000259" key="1">
    <source>
        <dbReference type="Pfam" id="PF19291"/>
    </source>
</evidence>
<feature type="domain" description="Trehalase-like N-terminal" evidence="1">
    <location>
        <begin position="6"/>
        <end position="115"/>
    </location>
</feature>
<dbReference type="AlphaFoldDB" id="A0A1M4W1J4"/>
<evidence type="ECO:0000313" key="2">
    <source>
        <dbReference type="EMBL" id="SHE75035.1"/>
    </source>
</evidence>
<dbReference type="Proteomes" id="UP000184088">
    <property type="component" value="Unassembled WGS sequence"/>
</dbReference>
<dbReference type="EMBL" id="FQVH01000005">
    <property type="protein sequence ID" value="SHE75035.1"/>
    <property type="molecule type" value="Genomic_DNA"/>
</dbReference>
<organism evidence="2 3">
    <name type="scientific">Caldanaerobius fijiensis DSM 17918</name>
    <dbReference type="NCBI Taxonomy" id="1121256"/>
    <lineage>
        <taxon>Bacteria</taxon>
        <taxon>Bacillati</taxon>
        <taxon>Bacillota</taxon>
        <taxon>Clostridia</taxon>
        <taxon>Thermoanaerobacterales</taxon>
        <taxon>Thermoanaerobacteraceae</taxon>
        <taxon>Caldanaerobius</taxon>
    </lineage>
</organism>
<accession>A0A1M4W1J4</accession>
<dbReference type="STRING" id="1121256.SAMN02746089_00727"/>
<dbReference type="OrthoDB" id="3902805at2"/>
<evidence type="ECO:0000313" key="3">
    <source>
        <dbReference type="Proteomes" id="UP000184088"/>
    </source>
</evidence>
<gene>
    <name evidence="2" type="ORF">SAMN02746089_00727</name>
</gene>
<protein>
    <recommendedName>
        <fullName evidence="1">Trehalase-like N-terminal domain-containing protein</fullName>
    </recommendedName>
</protein>
<dbReference type="InterPro" id="IPR045582">
    <property type="entry name" value="Trehalase-like_N"/>
</dbReference>
<keyword evidence="3" id="KW-1185">Reference proteome</keyword>